<sequence>MSRLRYWKLTVEDVRKAVYDPKKVLIWEIKCPKDDQGAVFGVYSYRNGTPWDYDLIKGIVFYHNMIEKEEIDRLTKFLKDKFGGEPAEKSSRIFLKGSREIYDPKEIADLAVQLGDNFEVSTELTIELENFSVPEQEQSNLPAGKILPIPGL</sequence>
<evidence type="ECO:0000313" key="1">
    <source>
        <dbReference type="EMBL" id="CUR52006.1"/>
    </source>
</evidence>
<dbReference type="Proteomes" id="UP000196239">
    <property type="component" value="Chromosome 1"/>
</dbReference>
<reference evidence="2" key="1">
    <citation type="submission" date="2015-10" db="EMBL/GenBank/DDBJ databases">
        <authorList>
            <person name="Lehtovirta-Morley L.E."/>
            <person name="Vieille C."/>
        </authorList>
    </citation>
    <scope>NUCLEOTIDE SEQUENCE [LARGE SCALE GENOMIC DNA]</scope>
</reference>
<dbReference type="EMBL" id="LN890280">
    <property type="protein sequence ID" value="CUR52006.1"/>
    <property type="molecule type" value="Genomic_DNA"/>
</dbReference>
<evidence type="ECO:0000313" key="2">
    <source>
        <dbReference type="Proteomes" id="UP000196239"/>
    </source>
</evidence>
<dbReference type="AlphaFoldDB" id="A0A128A3S0"/>
<name>A0A128A3S0_9ARCH</name>
<dbReference type="KEGG" id="ndv:NDEV_1241"/>
<organism evidence="1 2">
    <name type="scientific">Nitrosotalea devaniterrae</name>
    <dbReference type="NCBI Taxonomy" id="1078905"/>
    <lineage>
        <taxon>Archaea</taxon>
        <taxon>Nitrososphaerota</taxon>
        <taxon>Nitrososphaeria</taxon>
        <taxon>Nitrosotaleales</taxon>
        <taxon>Nitrosotaleaceae</taxon>
        <taxon>Nitrosotalea</taxon>
    </lineage>
</organism>
<keyword evidence="2" id="KW-1185">Reference proteome</keyword>
<proteinExistence type="predicted"/>
<accession>A0A128A3S0</accession>
<gene>
    <name evidence="1" type="ORF">NDEV_1241</name>
</gene>
<protein>
    <submittedName>
        <fullName evidence="1">Uncharacterized protein</fullName>
    </submittedName>
</protein>